<dbReference type="Proteomes" id="UP000199095">
    <property type="component" value="Unassembled WGS sequence"/>
</dbReference>
<protein>
    <submittedName>
        <fullName evidence="5">Ribosomal-protein-serine acetyltransferase</fullName>
    </submittedName>
</protein>
<keyword evidence="1 5" id="KW-0808">Transferase</keyword>
<dbReference type="Gene3D" id="3.40.630.30">
    <property type="match status" value="1"/>
</dbReference>
<evidence type="ECO:0000313" key="5">
    <source>
        <dbReference type="EMBL" id="SET18903.1"/>
    </source>
</evidence>
<sequence>MEKLKQRENNKVLLTHKVDEEVYLRLFNEDDAEEFYNLTIDSKPYLKEWLGWLDYIESVEDSANNIKARLKGFVENGGYPKSFAIIYKGKIAGTIGFNDLNKTNRTGVMGYWLGEKFQGKGIMSKAFKTVIEYGFTELELNRIEVSVAVENNKSRALPERFGFTKEGEIRQAEWLYDHYVDHVIYGLLSEEWNGKH</sequence>
<reference evidence="6" key="1">
    <citation type="submission" date="2016-10" db="EMBL/GenBank/DDBJ databases">
        <authorList>
            <person name="Varghese N."/>
            <person name="Submissions S."/>
        </authorList>
    </citation>
    <scope>NUCLEOTIDE SEQUENCE [LARGE SCALE GENOMIC DNA]</scope>
    <source>
        <strain evidence="6">CGMCC 1.3566</strain>
    </source>
</reference>
<keyword evidence="2" id="KW-0012">Acyltransferase</keyword>
<evidence type="ECO:0000256" key="3">
    <source>
        <dbReference type="ARBA" id="ARBA00038502"/>
    </source>
</evidence>
<dbReference type="EMBL" id="FOHJ01000003">
    <property type="protein sequence ID" value="SET18903.1"/>
    <property type="molecule type" value="Genomic_DNA"/>
</dbReference>
<dbReference type="InterPro" id="IPR016181">
    <property type="entry name" value="Acyl_CoA_acyltransferase"/>
</dbReference>
<accession>A0A1I0CH36</accession>
<dbReference type="AlphaFoldDB" id="A0A1I0CH36"/>
<dbReference type="InterPro" id="IPR000182">
    <property type="entry name" value="GNAT_dom"/>
</dbReference>
<dbReference type="PANTHER" id="PTHR43792">
    <property type="entry name" value="GNAT FAMILY, PUTATIVE (AFU_ORTHOLOGUE AFUA_3G00765)-RELATED-RELATED"/>
    <property type="match status" value="1"/>
</dbReference>
<dbReference type="Pfam" id="PF13302">
    <property type="entry name" value="Acetyltransf_3"/>
    <property type="match status" value="1"/>
</dbReference>
<proteinExistence type="inferred from homology"/>
<dbReference type="STRING" id="237682.SAMN05421676_103173"/>
<dbReference type="RefSeq" id="WP_425441455.1">
    <property type="nucleotide sequence ID" value="NZ_FOHJ01000003.1"/>
</dbReference>
<evidence type="ECO:0000256" key="1">
    <source>
        <dbReference type="ARBA" id="ARBA00022679"/>
    </source>
</evidence>
<evidence type="ECO:0000256" key="2">
    <source>
        <dbReference type="ARBA" id="ARBA00023315"/>
    </source>
</evidence>
<evidence type="ECO:0000259" key="4">
    <source>
        <dbReference type="PROSITE" id="PS51186"/>
    </source>
</evidence>
<dbReference type="InterPro" id="IPR051531">
    <property type="entry name" value="N-acetyltransferase"/>
</dbReference>
<evidence type="ECO:0000313" key="6">
    <source>
        <dbReference type="Proteomes" id="UP000199095"/>
    </source>
</evidence>
<dbReference type="SUPFAM" id="SSF55729">
    <property type="entry name" value="Acyl-CoA N-acyltransferases (Nat)"/>
    <property type="match status" value="1"/>
</dbReference>
<organism evidence="5 6">
    <name type="scientific">Salinibacillus kushneri</name>
    <dbReference type="NCBI Taxonomy" id="237682"/>
    <lineage>
        <taxon>Bacteria</taxon>
        <taxon>Bacillati</taxon>
        <taxon>Bacillota</taxon>
        <taxon>Bacilli</taxon>
        <taxon>Bacillales</taxon>
        <taxon>Bacillaceae</taxon>
        <taxon>Salinibacillus</taxon>
    </lineage>
</organism>
<feature type="domain" description="N-acetyltransferase" evidence="4">
    <location>
        <begin position="22"/>
        <end position="190"/>
    </location>
</feature>
<dbReference type="PANTHER" id="PTHR43792:SF8">
    <property type="entry name" value="[RIBOSOMAL PROTEIN US5]-ALANINE N-ACETYLTRANSFERASE"/>
    <property type="match status" value="1"/>
</dbReference>
<name>A0A1I0CH36_9BACI</name>
<dbReference type="PROSITE" id="PS51186">
    <property type="entry name" value="GNAT"/>
    <property type="match status" value="1"/>
</dbReference>
<gene>
    <name evidence="5" type="ORF">SAMN05421676_103173</name>
</gene>
<dbReference type="GO" id="GO:0016747">
    <property type="term" value="F:acyltransferase activity, transferring groups other than amino-acyl groups"/>
    <property type="evidence" value="ECO:0007669"/>
    <property type="project" value="InterPro"/>
</dbReference>
<dbReference type="CDD" id="cd04301">
    <property type="entry name" value="NAT_SF"/>
    <property type="match status" value="1"/>
</dbReference>
<comment type="similarity">
    <text evidence="3">Belongs to the acetyltransferase family. RimJ subfamily.</text>
</comment>
<keyword evidence="6" id="KW-1185">Reference proteome</keyword>